<dbReference type="PIRSF" id="PIRSF005739">
    <property type="entry name" value="O-mtase"/>
    <property type="match status" value="1"/>
</dbReference>
<reference evidence="7" key="1">
    <citation type="journal article" date="2021" name="Nat. Commun.">
        <title>Genetic determinants of endophytism in the Arabidopsis root mycobiome.</title>
        <authorList>
            <person name="Mesny F."/>
            <person name="Miyauchi S."/>
            <person name="Thiergart T."/>
            <person name="Pickel B."/>
            <person name="Atanasova L."/>
            <person name="Karlsson M."/>
            <person name="Huettel B."/>
            <person name="Barry K.W."/>
            <person name="Haridas S."/>
            <person name="Chen C."/>
            <person name="Bauer D."/>
            <person name="Andreopoulos W."/>
            <person name="Pangilinan J."/>
            <person name="LaButti K."/>
            <person name="Riley R."/>
            <person name="Lipzen A."/>
            <person name="Clum A."/>
            <person name="Drula E."/>
            <person name="Henrissat B."/>
            <person name="Kohler A."/>
            <person name="Grigoriev I.V."/>
            <person name="Martin F.M."/>
            <person name="Hacquard S."/>
        </authorList>
    </citation>
    <scope>NUCLEOTIDE SEQUENCE</scope>
    <source>
        <strain evidence="7">MPI-CAGE-CH-0235</strain>
    </source>
</reference>
<evidence type="ECO:0000256" key="1">
    <source>
        <dbReference type="ARBA" id="ARBA00022603"/>
    </source>
</evidence>
<proteinExistence type="predicted"/>
<comment type="caution">
    <text evidence="7">The sequence shown here is derived from an EMBL/GenBank/DDBJ whole genome shotgun (WGS) entry which is preliminary data.</text>
</comment>
<dbReference type="PROSITE" id="PS51683">
    <property type="entry name" value="SAM_OMT_II"/>
    <property type="match status" value="1"/>
</dbReference>
<dbReference type="Gene3D" id="1.10.10.10">
    <property type="entry name" value="Winged helix-like DNA-binding domain superfamily/Winged helix DNA-binding domain"/>
    <property type="match status" value="1"/>
</dbReference>
<dbReference type="Proteomes" id="UP000813444">
    <property type="component" value="Unassembled WGS sequence"/>
</dbReference>
<evidence type="ECO:0000256" key="4">
    <source>
        <dbReference type="PIRSR" id="PIRSR005739-1"/>
    </source>
</evidence>
<dbReference type="InterPro" id="IPR012967">
    <property type="entry name" value="COMT_dimerisation"/>
</dbReference>
<keyword evidence="2" id="KW-0808">Transferase</keyword>
<dbReference type="Pfam" id="PF08100">
    <property type="entry name" value="Dimerisation"/>
    <property type="match status" value="1"/>
</dbReference>
<dbReference type="EMBL" id="JAGPNK010000002">
    <property type="protein sequence ID" value="KAH7325878.1"/>
    <property type="molecule type" value="Genomic_DNA"/>
</dbReference>
<dbReference type="InterPro" id="IPR036388">
    <property type="entry name" value="WH-like_DNA-bd_sf"/>
</dbReference>
<keyword evidence="8" id="KW-1185">Reference proteome</keyword>
<dbReference type="PANTHER" id="PTHR43712">
    <property type="entry name" value="PUTATIVE (AFU_ORTHOLOGUE AFUA_4G14580)-RELATED"/>
    <property type="match status" value="1"/>
</dbReference>
<dbReference type="SUPFAM" id="SSF46785">
    <property type="entry name" value="Winged helix' DNA-binding domain"/>
    <property type="match status" value="1"/>
</dbReference>
<evidence type="ECO:0000259" key="5">
    <source>
        <dbReference type="Pfam" id="PF00891"/>
    </source>
</evidence>
<evidence type="ECO:0000313" key="8">
    <source>
        <dbReference type="Proteomes" id="UP000813444"/>
    </source>
</evidence>
<dbReference type="GO" id="GO:0032259">
    <property type="term" value="P:methylation"/>
    <property type="evidence" value="ECO:0007669"/>
    <property type="project" value="UniProtKB-KW"/>
</dbReference>
<feature type="domain" description="O-methyltransferase dimerisation" evidence="6">
    <location>
        <begin position="51"/>
        <end position="111"/>
    </location>
</feature>
<protein>
    <submittedName>
        <fullName evidence="7">S-adenosyl-L-methionine-dependent methyltransferase</fullName>
    </submittedName>
</protein>
<keyword evidence="1 7" id="KW-0489">Methyltransferase</keyword>
<dbReference type="OrthoDB" id="2410195at2759"/>
<dbReference type="GO" id="GO:0008171">
    <property type="term" value="F:O-methyltransferase activity"/>
    <property type="evidence" value="ECO:0007669"/>
    <property type="project" value="InterPro"/>
</dbReference>
<evidence type="ECO:0000256" key="3">
    <source>
        <dbReference type="ARBA" id="ARBA00022691"/>
    </source>
</evidence>
<dbReference type="PANTHER" id="PTHR43712:SF4">
    <property type="entry name" value="O-METHYLTRANSFERASE DOMAIN-CONTAINING PROTEIN"/>
    <property type="match status" value="1"/>
</dbReference>
<dbReference type="InterPro" id="IPR001077">
    <property type="entry name" value="COMT_C"/>
</dbReference>
<evidence type="ECO:0000256" key="2">
    <source>
        <dbReference type="ARBA" id="ARBA00022679"/>
    </source>
</evidence>
<dbReference type="Pfam" id="PF00891">
    <property type="entry name" value="Methyltransf_2"/>
    <property type="match status" value="1"/>
</dbReference>
<evidence type="ECO:0000259" key="6">
    <source>
        <dbReference type="Pfam" id="PF08100"/>
    </source>
</evidence>
<keyword evidence="3" id="KW-0949">S-adenosyl-L-methionine</keyword>
<dbReference type="GO" id="GO:0046983">
    <property type="term" value="F:protein dimerization activity"/>
    <property type="evidence" value="ECO:0007669"/>
    <property type="project" value="InterPro"/>
</dbReference>
<dbReference type="InterPro" id="IPR036390">
    <property type="entry name" value="WH_DNA-bd_sf"/>
</dbReference>
<feature type="active site" description="Proton acceptor" evidence="4">
    <location>
        <position position="289"/>
    </location>
</feature>
<dbReference type="InterPro" id="IPR016461">
    <property type="entry name" value="COMT-like"/>
</dbReference>
<organism evidence="7 8">
    <name type="scientific">Stachybotrys elegans</name>
    <dbReference type="NCBI Taxonomy" id="80388"/>
    <lineage>
        <taxon>Eukaryota</taxon>
        <taxon>Fungi</taxon>
        <taxon>Dikarya</taxon>
        <taxon>Ascomycota</taxon>
        <taxon>Pezizomycotina</taxon>
        <taxon>Sordariomycetes</taxon>
        <taxon>Hypocreomycetidae</taxon>
        <taxon>Hypocreales</taxon>
        <taxon>Stachybotryaceae</taxon>
        <taxon>Stachybotrys</taxon>
    </lineage>
</organism>
<name>A0A8K0WV75_9HYPO</name>
<feature type="domain" description="O-methyltransferase C-terminal" evidence="5">
    <location>
        <begin position="221"/>
        <end position="358"/>
    </location>
</feature>
<dbReference type="Gene3D" id="3.40.50.150">
    <property type="entry name" value="Vaccinia Virus protein VP39"/>
    <property type="match status" value="1"/>
</dbReference>
<evidence type="ECO:0000313" key="7">
    <source>
        <dbReference type="EMBL" id="KAH7325878.1"/>
    </source>
</evidence>
<dbReference type="SUPFAM" id="SSF53335">
    <property type="entry name" value="S-adenosyl-L-methionine-dependent methyltransferases"/>
    <property type="match status" value="1"/>
</dbReference>
<accession>A0A8K0WV75</accession>
<dbReference type="AlphaFoldDB" id="A0A8K0WV75"/>
<dbReference type="InterPro" id="IPR029063">
    <property type="entry name" value="SAM-dependent_MTases_sf"/>
</dbReference>
<gene>
    <name evidence="7" type="ORF">B0I35DRAFT_448902</name>
</gene>
<sequence>METAFAQIKQLGAVATEATRRKIIAGLHELANSLEDPNDTVHRYGYLHLQTAAVKIGFDLKLFRLLVEAKEPLSVEQISQKTGADPAFLGRFLRYLASVGPVKEVGKDLFAANNVTKNLAEDVTEAGVSHCFETIGPQYQALPKFMKKTGYQNPTNEVETVFQDAWNTTDHAFAWFRDRPENLRYFNDYMAFRREPTLSWLTVYPVEEEAKDWPADRPLYVNIGGGIGHQSAQFKEKYPDLAGRVVLQDLPHSIEKALPTPGVENMVHNFFEPQPIKGAKFYFSRGVLHNHPDHKVKKLLENTKSAMTSDSVMLLDEMVLPETGVNAYAATMDIVMMAAMSSSERTEAQWRKILDDVGLKLVKTYTYNPVSYEAVMDVRLP</sequence>